<gene>
    <name evidence="8" type="ORF">Cfor_08000</name>
</gene>
<dbReference type="CDD" id="cd14698">
    <property type="entry name" value="bZIP_CNC"/>
    <property type="match status" value="1"/>
</dbReference>
<feature type="region of interest" description="Disordered" evidence="6">
    <location>
        <begin position="395"/>
        <end position="434"/>
    </location>
</feature>
<comment type="caution">
    <text evidence="8">The sequence shown here is derived from an EMBL/GenBank/DDBJ whole genome shotgun (WGS) entry which is preliminary data.</text>
</comment>
<sequence length="768" mass="85344">DMDLIEVLWKQDVDLGFSVDLFNPSKPEGEGKVVRVEDDDVEKLKALEALKNETPADTTENEEENPDDQWAGLSYTIDLETGEYVVKTGGISDELSSSGSALAEEEPSSLIDLPEFSLEEALQLVGLDEDSTEVKPVKQDTVPVTQSVPEASSPAKDTSIEDLKPEPDELLDNSDEELGILSNMIQTAQFHHPHPRSFQGRMPFVRTMSMEQRWQDLANLLSLPGPGDASAMSHPFAHHHHHHHHHHNYSGGQSSAYTPDNTRGVLLHNATLAPPIGDLNNTSPYPNMSGSSNLGSAVATSMNLTNSSEPMGDSGPNGAYKMEGPHDMMYPYQNSTSEMNQTTEGFLSSILNDEDLQLMDMAMNEGMYTMRLLDSNNSNNASSVGSIATALHPSEERMDASSDSAVSSMGSERVPSLSDGEWMETGSDSGHTTGDHYAMDYHASKYRPYDYSYSSRQHTSAGVGSSDASHRMPPMAQKKHHMFGKRCFQEQSSGSSLGSHGTTPGLPATPIKYEYGEPGAGAVAPGNAFAGAVEGAVGPKPPEMKYSCSLEFARHHSDVRPVLEHIQHNHSYNLPPESTGAMQRPVTRDKQKGRKSEEEHLNRDEKRARAMNIPMNVTDIINLPMDEFNERLSKYDLSEAQLSLIRDIRRRGKNKVAAQNCRKRKLDQILTLADEVKEMRDRKSRLIRERDFRLAEIQRAKEKFSQLYRHVFQHLRDPDGNQYSPYEYSLQQSADGSVLLVPRTNSSAMLEPELTRQKHKEHDPHHKE</sequence>
<dbReference type="PROSITE" id="PS00036">
    <property type="entry name" value="BZIP_BASIC"/>
    <property type="match status" value="1"/>
</dbReference>
<evidence type="ECO:0000313" key="9">
    <source>
        <dbReference type="Proteomes" id="UP000502823"/>
    </source>
</evidence>
<dbReference type="OrthoDB" id="7458135at2759"/>
<feature type="region of interest" description="Disordered" evidence="6">
    <location>
        <begin position="571"/>
        <end position="605"/>
    </location>
</feature>
<evidence type="ECO:0000256" key="3">
    <source>
        <dbReference type="ARBA" id="ARBA00023159"/>
    </source>
</evidence>
<evidence type="ECO:0000256" key="1">
    <source>
        <dbReference type="ARBA" id="ARBA00023015"/>
    </source>
</evidence>
<dbReference type="InParanoid" id="A0A6L2QAX8"/>
<evidence type="ECO:0000256" key="2">
    <source>
        <dbReference type="ARBA" id="ARBA00023125"/>
    </source>
</evidence>
<feature type="compositionally biased region" description="Basic residues" evidence="6">
    <location>
        <begin position="236"/>
        <end position="248"/>
    </location>
</feature>
<keyword evidence="4" id="KW-0804">Transcription</keyword>
<dbReference type="SMART" id="SM00338">
    <property type="entry name" value="BRLZ"/>
    <property type="match status" value="1"/>
</dbReference>
<feature type="region of interest" description="Disordered" evidence="6">
    <location>
        <begin position="133"/>
        <end position="165"/>
    </location>
</feature>
<dbReference type="FunFam" id="1.10.880.10:FF:000004">
    <property type="entry name" value="Nuclear factor, erythroid 2"/>
    <property type="match status" value="1"/>
</dbReference>
<proteinExistence type="predicted"/>
<feature type="region of interest" description="Disordered" evidence="6">
    <location>
        <begin position="48"/>
        <end position="71"/>
    </location>
</feature>
<dbReference type="AlphaFoldDB" id="A0A6L2QAX8"/>
<feature type="compositionally biased region" description="Basic and acidic residues" evidence="6">
    <location>
        <begin position="586"/>
        <end position="605"/>
    </location>
</feature>
<keyword evidence="9" id="KW-1185">Reference proteome</keyword>
<name>A0A6L2QAX8_COPFO</name>
<dbReference type="Proteomes" id="UP000502823">
    <property type="component" value="Unassembled WGS sequence"/>
</dbReference>
<dbReference type="PANTHER" id="PTHR24411:SF55">
    <property type="entry name" value="SEGMENTATION PROTEIN CAP'N'COLLAR"/>
    <property type="match status" value="1"/>
</dbReference>
<dbReference type="InterPro" id="IPR047167">
    <property type="entry name" value="NFE2-like"/>
</dbReference>
<feature type="non-terminal residue" evidence="8">
    <location>
        <position position="1"/>
    </location>
</feature>
<dbReference type="GO" id="GO:0005634">
    <property type="term" value="C:nucleus"/>
    <property type="evidence" value="ECO:0007669"/>
    <property type="project" value="TreeGrafter"/>
</dbReference>
<evidence type="ECO:0000313" key="8">
    <source>
        <dbReference type="EMBL" id="GFG38977.1"/>
    </source>
</evidence>
<evidence type="ECO:0000259" key="7">
    <source>
        <dbReference type="PROSITE" id="PS50217"/>
    </source>
</evidence>
<feature type="region of interest" description="Disordered" evidence="6">
    <location>
        <begin position="742"/>
        <end position="768"/>
    </location>
</feature>
<reference evidence="9" key="1">
    <citation type="submission" date="2020-01" db="EMBL/GenBank/DDBJ databases">
        <title>Draft genome sequence of the Termite Coptotermes fromosanus.</title>
        <authorList>
            <person name="Itakura S."/>
            <person name="Yosikawa Y."/>
            <person name="Umezawa K."/>
        </authorList>
    </citation>
    <scope>NUCLEOTIDE SEQUENCE [LARGE SCALE GENOMIC DNA]</scope>
</reference>
<dbReference type="Pfam" id="PF03131">
    <property type="entry name" value="bZIP_Maf"/>
    <property type="match status" value="1"/>
</dbReference>
<dbReference type="GO" id="GO:0000978">
    <property type="term" value="F:RNA polymerase II cis-regulatory region sequence-specific DNA binding"/>
    <property type="evidence" value="ECO:0007669"/>
    <property type="project" value="InterPro"/>
</dbReference>
<dbReference type="GO" id="GO:0000981">
    <property type="term" value="F:DNA-binding transcription factor activity, RNA polymerase II-specific"/>
    <property type="evidence" value="ECO:0007669"/>
    <property type="project" value="TreeGrafter"/>
</dbReference>
<dbReference type="Gene3D" id="1.10.880.10">
    <property type="entry name" value="Transcription factor, Skn-1-like, DNA-binding domain"/>
    <property type="match status" value="1"/>
</dbReference>
<feature type="domain" description="BZIP" evidence="7">
    <location>
        <begin position="644"/>
        <end position="707"/>
    </location>
</feature>
<dbReference type="PANTHER" id="PTHR24411">
    <property type="entry name" value="NUCLEAR FACTOR ERYTHROID 2-RELATED FACTOR"/>
    <property type="match status" value="1"/>
</dbReference>
<keyword evidence="1" id="KW-0805">Transcription regulation</keyword>
<dbReference type="InterPro" id="IPR004827">
    <property type="entry name" value="bZIP"/>
</dbReference>
<keyword evidence="3" id="KW-0010">Activator</keyword>
<protein>
    <recommendedName>
        <fullName evidence="7">BZIP domain-containing protein</fullName>
    </recommendedName>
</protein>
<organism evidence="8 9">
    <name type="scientific">Coptotermes formosanus</name>
    <name type="common">Formosan subterranean termite</name>
    <dbReference type="NCBI Taxonomy" id="36987"/>
    <lineage>
        <taxon>Eukaryota</taxon>
        <taxon>Metazoa</taxon>
        <taxon>Ecdysozoa</taxon>
        <taxon>Arthropoda</taxon>
        <taxon>Hexapoda</taxon>
        <taxon>Insecta</taxon>
        <taxon>Pterygota</taxon>
        <taxon>Neoptera</taxon>
        <taxon>Polyneoptera</taxon>
        <taxon>Dictyoptera</taxon>
        <taxon>Blattodea</taxon>
        <taxon>Blattoidea</taxon>
        <taxon>Termitoidae</taxon>
        <taxon>Rhinotermitidae</taxon>
        <taxon>Coptotermes</taxon>
    </lineage>
</organism>
<dbReference type="SUPFAM" id="SSF47454">
    <property type="entry name" value="A DNA-binding domain in eukaryotic transcription factors"/>
    <property type="match status" value="1"/>
</dbReference>
<evidence type="ECO:0000256" key="4">
    <source>
        <dbReference type="ARBA" id="ARBA00023163"/>
    </source>
</evidence>
<feature type="compositionally biased region" description="Basic and acidic residues" evidence="6">
    <location>
        <begin position="753"/>
        <end position="768"/>
    </location>
</feature>
<dbReference type="InterPro" id="IPR008917">
    <property type="entry name" value="TF_DNA-bd_sf"/>
</dbReference>
<evidence type="ECO:0000256" key="5">
    <source>
        <dbReference type="ARBA" id="ARBA00023242"/>
    </source>
</evidence>
<dbReference type="EMBL" id="BLKM01000841">
    <property type="protein sequence ID" value="GFG38977.1"/>
    <property type="molecule type" value="Genomic_DNA"/>
</dbReference>
<feature type="region of interest" description="Disordered" evidence="6">
    <location>
        <begin position="231"/>
        <end position="254"/>
    </location>
</feature>
<dbReference type="PROSITE" id="PS50217">
    <property type="entry name" value="BZIP"/>
    <property type="match status" value="1"/>
</dbReference>
<accession>A0A6L2QAX8</accession>
<dbReference type="FunCoup" id="A0A6L2QAX8">
    <property type="interactions" value="106"/>
</dbReference>
<feature type="compositionally biased region" description="Low complexity" evidence="6">
    <location>
        <begin position="401"/>
        <end position="411"/>
    </location>
</feature>
<evidence type="ECO:0000256" key="6">
    <source>
        <dbReference type="SAM" id="MobiDB-lite"/>
    </source>
</evidence>
<keyword evidence="2" id="KW-0238">DNA-binding</keyword>
<dbReference type="InterPro" id="IPR004826">
    <property type="entry name" value="bZIP_Maf"/>
</dbReference>
<keyword evidence="5" id="KW-0539">Nucleus</keyword>